<proteinExistence type="predicted"/>
<sequence>MSINPTTPPVSLTLLPDRLSVYRFGPATPLLDIGQLSGVWSITRTHKELSVVAEENAFPAADDVDPGWRCLYVDGPIPFDLAGVVSGLTTAVAQQGLPVFVLSTFDSDLLLLRGEFLDQALHALRDKGYLIQPHRGEER</sequence>
<evidence type="ECO:0000313" key="2">
    <source>
        <dbReference type="EMBL" id="MBD7994257.1"/>
    </source>
</evidence>
<protein>
    <submittedName>
        <fullName evidence="2">ACT domain-containing protein</fullName>
    </submittedName>
</protein>
<dbReference type="PANTHER" id="PTHR31131">
    <property type="entry name" value="CHROMOSOME 1, WHOLE GENOME SHOTGUN SEQUENCE"/>
    <property type="match status" value="1"/>
</dbReference>
<accession>A0ABR8UNV9</accession>
<evidence type="ECO:0000313" key="3">
    <source>
        <dbReference type="Proteomes" id="UP000609874"/>
    </source>
</evidence>
<feature type="domain" description="CASTOR ACT" evidence="1">
    <location>
        <begin position="64"/>
        <end position="126"/>
    </location>
</feature>
<dbReference type="InterPro" id="IPR016540">
    <property type="entry name" value="UCP008459"/>
</dbReference>
<evidence type="ECO:0000259" key="1">
    <source>
        <dbReference type="Pfam" id="PF13840"/>
    </source>
</evidence>
<dbReference type="Gene3D" id="3.30.2130.10">
    <property type="entry name" value="VC0802-like"/>
    <property type="match status" value="1"/>
</dbReference>
<dbReference type="Proteomes" id="UP000609874">
    <property type="component" value="Unassembled WGS sequence"/>
</dbReference>
<organism evidence="2 3">
    <name type="scientific">Arthrobacter gallicola</name>
    <dbReference type="NCBI Taxonomy" id="2762225"/>
    <lineage>
        <taxon>Bacteria</taxon>
        <taxon>Bacillati</taxon>
        <taxon>Actinomycetota</taxon>
        <taxon>Actinomycetes</taxon>
        <taxon>Micrococcales</taxon>
        <taxon>Micrococcaceae</taxon>
        <taxon>Arthrobacter</taxon>
    </lineage>
</organism>
<dbReference type="SUPFAM" id="SSF55021">
    <property type="entry name" value="ACT-like"/>
    <property type="match status" value="2"/>
</dbReference>
<reference evidence="2 3" key="1">
    <citation type="submission" date="2020-08" db="EMBL/GenBank/DDBJ databases">
        <title>A Genomic Blueprint of the Chicken Gut Microbiome.</title>
        <authorList>
            <person name="Gilroy R."/>
            <person name="Ravi A."/>
            <person name="Getino M."/>
            <person name="Pursley I."/>
            <person name="Horton D.L."/>
            <person name="Alikhan N.-F."/>
            <person name="Baker D."/>
            <person name="Gharbi K."/>
            <person name="Hall N."/>
            <person name="Watson M."/>
            <person name="Adriaenssens E.M."/>
            <person name="Foster-Nyarko E."/>
            <person name="Jarju S."/>
            <person name="Secka A."/>
            <person name="Antonio M."/>
            <person name="Oren A."/>
            <person name="Chaudhuri R."/>
            <person name="La Ragione R.M."/>
            <person name="Hildebrand F."/>
            <person name="Pallen M.J."/>
        </authorList>
    </citation>
    <scope>NUCLEOTIDE SEQUENCE [LARGE SCALE GENOMIC DNA]</scope>
    <source>
        <strain evidence="2 3">Sa2CUA1</strain>
    </source>
</reference>
<dbReference type="EMBL" id="JACSQD010000001">
    <property type="protein sequence ID" value="MBD7994257.1"/>
    <property type="molecule type" value="Genomic_DNA"/>
</dbReference>
<dbReference type="InterPro" id="IPR045865">
    <property type="entry name" value="ACT-like_dom_sf"/>
</dbReference>
<keyword evidence="3" id="KW-1185">Reference proteome</keyword>
<dbReference type="Pfam" id="PF13840">
    <property type="entry name" value="ACT_7"/>
    <property type="match status" value="1"/>
</dbReference>
<dbReference type="InterPro" id="IPR051719">
    <property type="entry name" value="CASTOR_mTORC1"/>
</dbReference>
<dbReference type="PIRSF" id="PIRSF008459">
    <property type="entry name" value="UCP008459"/>
    <property type="match status" value="1"/>
</dbReference>
<dbReference type="RefSeq" id="WP_191806611.1">
    <property type="nucleotide sequence ID" value="NZ_JACSQD010000001.1"/>
</dbReference>
<dbReference type="InterPro" id="IPR027795">
    <property type="entry name" value="CASTOR_ACT_dom"/>
</dbReference>
<dbReference type="PANTHER" id="PTHR31131:SF6">
    <property type="entry name" value="CASTOR ACT DOMAIN-CONTAINING PROTEIN"/>
    <property type="match status" value="1"/>
</dbReference>
<gene>
    <name evidence="2" type="ORF">H9639_02970</name>
</gene>
<name>A0ABR8UNV9_9MICC</name>
<comment type="caution">
    <text evidence="2">The sequence shown here is derived from an EMBL/GenBank/DDBJ whole genome shotgun (WGS) entry which is preliminary data.</text>
</comment>